<evidence type="ECO:0000259" key="12">
    <source>
        <dbReference type="Pfam" id="PF00294"/>
    </source>
</evidence>
<dbReference type="CDD" id="cd01168">
    <property type="entry name" value="adenosine_kinase"/>
    <property type="match status" value="1"/>
</dbReference>
<keyword evidence="7 11" id="KW-0547">Nucleotide-binding</keyword>
<dbReference type="InterPro" id="IPR001805">
    <property type="entry name" value="Adenokinase"/>
</dbReference>
<feature type="domain" description="Carbohydrate kinase PfkB" evidence="12">
    <location>
        <begin position="29"/>
        <end position="342"/>
    </location>
</feature>
<dbReference type="GO" id="GO:0005829">
    <property type="term" value="C:cytosol"/>
    <property type="evidence" value="ECO:0007669"/>
    <property type="project" value="TreeGrafter"/>
</dbReference>
<evidence type="ECO:0000256" key="4">
    <source>
        <dbReference type="ARBA" id="ARBA00012119"/>
    </source>
</evidence>
<dbReference type="Gene3D" id="3.30.1110.10">
    <property type="match status" value="1"/>
</dbReference>
<reference evidence="13" key="1">
    <citation type="submission" date="2020-10" db="EMBL/GenBank/DDBJ databases">
        <title>Unveiling of a novel bifunctional photoreceptor, Dualchrome1, isolated from a cosmopolitan green alga.</title>
        <authorList>
            <person name="Suzuki S."/>
            <person name="Kawachi M."/>
        </authorList>
    </citation>
    <scope>NUCLEOTIDE SEQUENCE</scope>
    <source>
        <strain evidence="13">NIES 2893</strain>
    </source>
</reference>
<comment type="catalytic activity">
    <reaction evidence="11">
        <text>adenosine + ATP = AMP + ADP + H(+)</text>
        <dbReference type="Rhea" id="RHEA:20824"/>
        <dbReference type="ChEBI" id="CHEBI:15378"/>
        <dbReference type="ChEBI" id="CHEBI:16335"/>
        <dbReference type="ChEBI" id="CHEBI:30616"/>
        <dbReference type="ChEBI" id="CHEBI:456215"/>
        <dbReference type="ChEBI" id="CHEBI:456216"/>
        <dbReference type="EC" id="2.7.1.20"/>
    </reaction>
</comment>
<dbReference type="AlphaFoldDB" id="A0A830H979"/>
<evidence type="ECO:0000313" key="14">
    <source>
        <dbReference type="Proteomes" id="UP000660262"/>
    </source>
</evidence>
<dbReference type="EMBL" id="BNJQ01000004">
    <property type="protein sequence ID" value="GHP03162.1"/>
    <property type="molecule type" value="Genomic_DNA"/>
</dbReference>
<keyword evidence="6 11" id="KW-0660">Purine salvage</keyword>
<dbReference type="Proteomes" id="UP000660262">
    <property type="component" value="Unassembled WGS sequence"/>
</dbReference>
<dbReference type="PANTHER" id="PTHR45769:SF3">
    <property type="entry name" value="ADENOSINE KINASE"/>
    <property type="match status" value="1"/>
</dbReference>
<dbReference type="PRINTS" id="PR00989">
    <property type="entry name" value="ADENOKINASE"/>
</dbReference>
<evidence type="ECO:0000256" key="3">
    <source>
        <dbReference type="ARBA" id="ARBA00010688"/>
    </source>
</evidence>
<evidence type="ECO:0000256" key="11">
    <source>
        <dbReference type="RuleBase" id="RU368116"/>
    </source>
</evidence>
<comment type="similarity">
    <text evidence="3 11">Belongs to the carbohydrate kinase PfkB family.</text>
</comment>
<comment type="caution">
    <text evidence="13">The sequence shown here is derived from an EMBL/GenBank/DDBJ whole genome shotgun (WGS) entry which is preliminary data.</text>
</comment>
<evidence type="ECO:0000256" key="5">
    <source>
        <dbReference type="ARBA" id="ARBA00022679"/>
    </source>
</evidence>
<proteinExistence type="inferred from homology"/>
<evidence type="ECO:0000256" key="7">
    <source>
        <dbReference type="ARBA" id="ARBA00022741"/>
    </source>
</evidence>
<sequence>MSALTPEPGAVLGMGNPLLDISAVVPQEFLDKYGLQMANQILAEEKHAPMFAEMVANFPVEYIAGGATQNSIRVCQWMLQAPHSCSGYMGCIGNDEFGEKMKAQAAADNVTVSYMVDEATPTGTCAVCVKDSERSLVANLAAANNYKIAHLEKPENWAMVEAAKVVYSAGFFITVSPDSMMKVAQHCCEENKVYCLNLSAPFIVEVPPFLEALKNLLPYVDYLFGNETEAMAFSKAMGWDCKDVSEVAAKAARLPKQNGGRQRTVVFTQGGEDTLVARDGVVTNYPVPAVKKEEIVDTNGAGDAFVGGFLSQLCRPVAKHISDMVRAGNYAASCIIKVSGCKMEGEPISL</sequence>
<dbReference type="OrthoDB" id="432447at2759"/>
<keyword evidence="8 11" id="KW-0418">Kinase</keyword>
<evidence type="ECO:0000256" key="9">
    <source>
        <dbReference type="ARBA" id="ARBA00022840"/>
    </source>
</evidence>
<dbReference type="Pfam" id="PF00294">
    <property type="entry name" value="PfkB"/>
    <property type="match status" value="1"/>
</dbReference>
<dbReference type="FunFam" id="3.40.1190.20:FF:000006">
    <property type="entry name" value="Adenosine kinase 2"/>
    <property type="match status" value="1"/>
</dbReference>
<evidence type="ECO:0000256" key="10">
    <source>
        <dbReference type="PIRSR" id="PIRSR601805-1"/>
    </source>
</evidence>
<dbReference type="EC" id="2.7.1.20" evidence="4 11"/>
<dbReference type="PANTHER" id="PTHR45769">
    <property type="entry name" value="ADENOSINE KINASE"/>
    <property type="match status" value="1"/>
</dbReference>
<dbReference type="InterPro" id="IPR029056">
    <property type="entry name" value="Ribokinase-like"/>
</dbReference>
<dbReference type="InterPro" id="IPR011611">
    <property type="entry name" value="PfkB_dom"/>
</dbReference>
<keyword evidence="14" id="KW-1185">Reference proteome</keyword>
<dbReference type="Gene3D" id="3.40.1190.20">
    <property type="match status" value="1"/>
</dbReference>
<dbReference type="UniPathway" id="UPA00588">
    <property type="reaction ID" value="UER00659"/>
</dbReference>
<comment type="cofactor">
    <cofactor evidence="1 11">
        <name>Mg(2+)</name>
        <dbReference type="ChEBI" id="CHEBI:18420"/>
    </cofactor>
</comment>
<comment type="pathway">
    <text evidence="2 11">Purine metabolism; AMP biosynthesis via salvage pathway; AMP from adenosine: step 1/1.</text>
</comment>
<evidence type="ECO:0000313" key="13">
    <source>
        <dbReference type="EMBL" id="GHP03162.1"/>
    </source>
</evidence>
<dbReference type="GO" id="GO:0006144">
    <property type="term" value="P:purine nucleobase metabolic process"/>
    <property type="evidence" value="ECO:0007669"/>
    <property type="project" value="TreeGrafter"/>
</dbReference>
<dbReference type="PROSITE" id="PS00584">
    <property type="entry name" value="PFKB_KINASES_2"/>
    <property type="match status" value="1"/>
</dbReference>
<name>A0A830H979_9CHLO</name>
<keyword evidence="11" id="KW-0460">Magnesium</keyword>
<dbReference type="GO" id="GO:0005634">
    <property type="term" value="C:nucleus"/>
    <property type="evidence" value="ECO:0007669"/>
    <property type="project" value="TreeGrafter"/>
</dbReference>
<dbReference type="GO" id="GO:0005524">
    <property type="term" value="F:ATP binding"/>
    <property type="evidence" value="ECO:0007669"/>
    <property type="project" value="UniProtKB-UniRule"/>
</dbReference>
<accession>A0A830H979</accession>
<dbReference type="GO" id="GO:0006166">
    <property type="term" value="P:purine ribonucleoside salvage"/>
    <property type="evidence" value="ECO:0007669"/>
    <property type="project" value="UniProtKB-KW"/>
</dbReference>
<evidence type="ECO:0000256" key="6">
    <source>
        <dbReference type="ARBA" id="ARBA00022726"/>
    </source>
</evidence>
<comment type="function">
    <text evidence="11">ATP dependent phosphorylation of adenosine and other related nucleoside analogs to monophosphate derivatives.</text>
</comment>
<protein>
    <recommendedName>
        <fullName evidence="4 11">Adenosine kinase</fullName>
        <shortName evidence="11">AK</shortName>
        <ecNumber evidence="4 11">2.7.1.20</ecNumber>
    </recommendedName>
    <alternativeName>
        <fullName evidence="11">Adenosine 5'-phosphotransferase</fullName>
    </alternativeName>
</protein>
<keyword evidence="5 11" id="KW-0808">Transferase</keyword>
<dbReference type="GO" id="GO:0044209">
    <property type="term" value="P:AMP salvage"/>
    <property type="evidence" value="ECO:0007669"/>
    <property type="project" value="UniProtKB-UniRule"/>
</dbReference>
<evidence type="ECO:0000256" key="8">
    <source>
        <dbReference type="ARBA" id="ARBA00022777"/>
    </source>
</evidence>
<dbReference type="InterPro" id="IPR002173">
    <property type="entry name" value="Carboh/pur_kinase_PfkB_CS"/>
</dbReference>
<evidence type="ECO:0000256" key="2">
    <source>
        <dbReference type="ARBA" id="ARBA00004801"/>
    </source>
</evidence>
<dbReference type="GO" id="GO:0004001">
    <property type="term" value="F:adenosine kinase activity"/>
    <property type="evidence" value="ECO:0007669"/>
    <property type="project" value="UniProtKB-UniRule"/>
</dbReference>
<keyword evidence="9 11" id="KW-0067">ATP-binding</keyword>
<evidence type="ECO:0000256" key="1">
    <source>
        <dbReference type="ARBA" id="ARBA00001946"/>
    </source>
</evidence>
<gene>
    <name evidence="13" type="ORF">PPROV_000191700</name>
</gene>
<dbReference type="SUPFAM" id="SSF53613">
    <property type="entry name" value="Ribokinase-like"/>
    <property type="match status" value="1"/>
</dbReference>
<feature type="active site" description="Proton acceptor" evidence="10">
    <location>
        <position position="303"/>
    </location>
</feature>
<organism evidence="13 14">
    <name type="scientific">Pycnococcus provasolii</name>
    <dbReference type="NCBI Taxonomy" id="41880"/>
    <lineage>
        <taxon>Eukaryota</taxon>
        <taxon>Viridiplantae</taxon>
        <taxon>Chlorophyta</taxon>
        <taxon>Pseudoscourfieldiophyceae</taxon>
        <taxon>Pseudoscourfieldiales</taxon>
        <taxon>Pycnococcaceae</taxon>
        <taxon>Pycnococcus</taxon>
    </lineage>
</organism>